<feature type="compositionally biased region" description="Low complexity" evidence="6">
    <location>
        <begin position="1432"/>
        <end position="1441"/>
    </location>
</feature>
<dbReference type="EMBL" id="CDMZ01002235">
    <property type="protein sequence ID" value="CEM41440.1"/>
    <property type="molecule type" value="Genomic_DNA"/>
</dbReference>
<sequence length="1475" mass="157792">MSISSVSYWSASHPLCVASVEISLQDAAPWHTSAKTIELSDSKITMRRQSLAPMASLAPSDETRLHFNYDGVFGQKATNEEVYTSTTLPLVGKVIDDLFKRIKETASHYEEPSLFTDFEDEEEKLDGKTFNVRISVLEIYNDKVCDLLAGTVSDSNTSNSAPADRGGRGSLKRGQSSSPLKQLDKESPAGKDPDNLDVREDPVKGFFVPGICELPIGDQDAALRLLKQADSRRHFAQTNFNERSSRSHVIVSLTVECQTAPVQKVQRTVTEAPPKVDREQQESEEADTTENDPNGPPAVVRRSLPGRPSLLAKSLPALQQLDLPSQREGSDLDGEETRSEYGGGKAYGVPEKKPSTTTVGVLQIVDLAGNEKTSQATASRSTFEEGKFINTGLFHLSEVISRLSERKGASPQSERYINYRNSKLTKLLHCTLEGNGRAVLLATISPTAQFTDESLQTLRFAQKFKAITKLCTRNYVNEKDSIIVQMAAIIKSLRKEVKDLKKQQKANPTQPPTLEGETSGRAGDGFVSPQETSPSTQRDDMRLLSTLQMQMQLIRSAFMSHEPSPFCMTPPNELEGSVGTVATVRRRYSADDPRGRERLIALASSLQPPSSNQAVSVVSAYEQTDGSCSGSGVLQSNTTAMAAEGTHSGAPASAQTRPPAPCPVQRVESPAVPCDDTESDVIEMQLEDEMPPKIFTTPSSPDIAVGKPILPPAPKSNRSSGSALAPSQVSPRPSSRPPKPPHSKVSPAKKRPGGPRENSPAASASAKSGGSSPSASPRSVSGDPEPSAPPSVASVLSGSGPSLPLPQHRQIQKRSNEQISEEGTPVRGDSGPSMASAFLEAEHASSSSVNPVAAADERKKAEAASAAVSDSSSDCPVTDSESSCPGGGPDLISRGVTAEDPIDPLQEGDADARKQSNRPTALGTSFEGRQRGIPPTLYAASRVPCGPSLTVPWTCLGEGGVEEVEPQRTERAHAETSAMNQWMQDKMRSCVSLQLDRENTVHDELSAYSKTWDLFLKKAKGLLRSVATKEKKQQMTELLNEQDSLFKNFKERILDGGRDVRSLFEGKFLQTDVTASHTECSNNTNRLESPIPPAEGLETIEEGEEGSASGGNASSSAPQSKHSSAGALEHSDLNVKNAAQAFSVGPSNAERHLPSPGFIEVSGAHVQNPPEQRSLRPPEIEMPLWGSHKVGTVVRLPSSSVHFMTSPLHINTMPPPPLPPSSLLVLISPRSTSHSPIPSPSTTYHAPLPIPPPPTPSPVNPQRHQRPHGGLFKSCCSAPDEPEIEQSPLSGSVFTFAPPVRNEDHQTPCTLSHPPPPRSPVHPPVRFHSSPFVPAPPPIMPSHVPTPLVHSQLLHVRGRELFQPMPQTDRRDSSPPPLPKEVDASPAPSPADNNENPLFQPVRKTAAAKAKGAPKGKAKSVTAKRERGGGTSTTATASGRAGAKKTAPKAKSQKVGGSSTVSGTGRSRAANNQKG</sequence>
<feature type="compositionally biased region" description="Low complexity" evidence="6">
    <location>
        <begin position="790"/>
        <end position="806"/>
    </location>
</feature>
<keyword evidence="3" id="KW-0175">Coiled coil</keyword>
<dbReference type="Pfam" id="PF00225">
    <property type="entry name" value="Kinesin"/>
    <property type="match status" value="2"/>
</dbReference>
<comment type="similarity">
    <text evidence="5">Belongs to the TRAFAC class myosin-kinesin ATPase superfamily. Kinesin family.</text>
</comment>
<dbReference type="PANTHER" id="PTHR47968:SF75">
    <property type="entry name" value="CENTROMERE-ASSOCIATED PROTEIN E"/>
    <property type="match status" value="1"/>
</dbReference>
<dbReference type="InterPro" id="IPR001752">
    <property type="entry name" value="Kinesin_motor_dom"/>
</dbReference>
<name>A0A0G4HBS9_9ALVE</name>
<feature type="compositionally biased region" description="Low complexity" evidence="6">
    <location>
        <begin position="1455"/>
        <end position="1468"/>
    </location>
</feature>
<dbReference type="PROSITE" id="PS50067">
    <property type="entry name" value="KINESIN_MOTOR_2"/>
    <property type="match status" value="1"/>
</dbReference>
<feature type="compositionally biased region" description="Basic residues" evidence="6">
    <location>
        <begin position="1442"/>
        <end position="1452"/>
    </location>
</feature>
<feature type="region of interest" description="Disordered" evidence="6">
    <location>
        <begin position="154"/>
        <end position="200"/>
    </location>
</feature>
<keyword evidence="2" id="KW-0067">ATP-binding</keyword>
<feature type="compositionally biased region" description="Low complexity" evidence="6">
    <location>
        <begin position="863"/>
        <end position="873"/>
    </location>
</feature>
<feature type="compositionally biased region" description="Low complexity" evidence="6">
    <location>
        <begin position="759"/>
        <end position="782"/>
    </location>
</feature>
<accession>A0A0G4HBS9</accession>
<reference evidence="8" key="1">
    <citation type="submission" date="2014-11" db="EMBL/GenBank/DDBJ databases">
        <authorList>
            <person name="Otto D Thomas"/>
            <person name="Naeem Raeece"/>
        </authorList>
    </citation>
    <scope>NUCLEOTIDE SEQUENCE</scope>
</reference>
<keyword evidence="1" id="KW-0547">Nucleotide-binding</keyword>
<evidence type="ECO:0000256" key="5">
    <source>
        <dbReference type="PROSITE-ProRule" id="PRU00283"/>
    </source>
</evidence>
<dbReference type="SMART" id="SM00129">
    <property type="entry name" value="KISc"/>
    <property type="match status" value="1"/>
</dbReference>
<feature type="region of interest" description="Disordered" evidence="6">
    <location>
        <begin position="500"/>
        <end position="538"/>
    </location>
</feature>
<evidence type="ECO:0000259" key="7">
    <source>
        <dbReference type="PROSITE" id="PS50067"/>
    </source>
</evidence>
<evidence type="ECO:0000313" key="8">
    <source>
        <dbReference type="EMBL" id="CEM41440.1"/>
    </source>
</evidence>
<feature type="compositionally biased region" description="Low complexity" evidence="6">
    <location>
        <begin position="844"/>
        <end position="854"/>
    </location>
</feature>
<keyword evidence="4" id="KW-0505">Motor protein</keyword>
<feature type="compositionally biased region" description="Basic and acidic residues" evidence="6">
    <location>
        <begin position="182"/>
        <end position="200"/>
    </location>
</feature>
<dbReference type="VEuPathDB" id="CryptoDB:Cvel_6240"/>
<feature type="region of interest" description="Disordered" evidence="6">
    <location>
        <begin position="1301"/>
        <end position="1322"/>
    </location>
</feature>
<feature type="domain" description="Kinesin motor" evidence="7">
    <location>
        <begin position="1"/>
        <end position="467"/>
    </location>
</feature>
<feature type="compositionally biased region" description="Low complexity" evidence="6">
    <location>
        <begin position="1106"/>
        <end position="1125"/>
    </location>
</feature>
<comment type="caution">
    <text evidence="5">Lacks conserved residue(s) required for the propagation of feature annotation.</text>
</comment>
<evidence type="ECO:0000256" key="3">
    <source>
        <dbReference type="ARBA" id="ARBA00023054"/>
    </source>
</evidence>
<dbReference type="GO" id="GO:0008017">
    <property type="term" value="F:microtubule binding"/>
    <property type="evidence" value="ECO:0007669"/>
    <property type="project" value="InterPro"/>
</dbReference>
<feature type="region of interest" description="Disordered" evidence="6">
    <location>
        <begin position="687"/>
        <end position="931"/>
    </location>
</feature>
<feature type="region of interest" description="Disordered" evidence="6">
    <location>
        <begin position="265"/>
        <end position="353"/>
    </location>
</feature>
<evidence type="ECO:0000256" key="6">
    <source>
        <dbReference type="SAM" id="MobiDB-lite"/>
    </source>
</evidence>
<feature type="region of interest" description="Disordered" evidence="6">
    <location>
        <begin position="1230"/>
        <end position="1287"/>
    </location>
</feature>
<dbReference type="InterPro" id="IPR027417">
    <property type="entry name" value="P-loop_NTPase"/>
</dbReference>
<feature type="region of interest" description="Disordered" evidence="6">
    <location>
        <begin position="1146"/>
        <end position="1176"/>
    </location>
</feature>
<dbReference type="InterPro" id="IPR019821">
    <property type="entry name" value="Kinesin_motor_CS"/>
</dbReference>
<feature type="region of interest" description="Disordered" evidence="6">
    <location>
        <begin position="1363"/>
        <end position="1475"/>
    </location>
</feature>
<proteinExistence type="inferred from homology"/>
<protein>
    <recommendedName>
        <fullName evidence="7">Kinesin motor domain-containing protein</fullName>
    </recommendedName>
</protein>
<dbReference type="GO" id="GO:0007018">
    <property type="term" value="P:microtubule-based movement"/>
    <property type="evidence" value="ECO:0007669"/>
    <property type="project" value="InterPro"/>
</dbReference>
<feature type="region of interest" description="Disordered" evidence="6">
    <location>
        <begin position="643"/>
        <end position="675"/>
    </location>
</feature>
<dbReference type="InterPro" id="IPR027640">
    <property type="entry name" value="Kinesin-like_fam"/>
</dbReference>
<feature type="region of interest" description="Disordered" evidence="6">
    <location>
        <begin position="1101"/>
        <end position="1127"/>
    </location>
</feature>
<dbReference type="Gene3D" id="3.40.850.10">
    <property type="entry name" value="Kinesin motor domain"/>
    <property type="match status" value="1"/>
</dbReference>
<dbReference type="PANTHER" id="PTHR47968">
    <property type="entry name" value="CENTROMERE PROTEIN E"/>
    <property type="match status" value="1"/>
</dbReference>
<feature type="compositionally biased region" description="Acidic residues" evidence="6">
    <location>
        <begin position="900"/>
        <end position="909"/>
    </location>
</feature>
<dbReference type="PROSITE" id="PS00411">
    <property type="entry name" value="KINESIN_MOTOR_1"/>
    <property type="match status" value="1"/>
</dbReference>
<organism evidence="8">
    <name type="scientific">Chromera velia CCMP2878</name>
    <dbReference type="NCBI Taxonomy" id="1169474"/>
    <lineage>
        <taxon>Eukaryota</taxon>
        <taxon>Sar</taxon>
        <taxon>Alveolata</taxon>
        <taxon>Colpodellida</taxon>
        <taxon>Chromeraceae</taxon>
        <taxon>Chromera</taxon>
    </lineage>
</organism>
<feature type="compositionally biased region" description="Pro residues" evidence="6">
    <location>
        <begin position="1248"/>
        <end position="1259"/>
    </location>
</feature>
<evidence type="ECO:0000256" key="4">
    <source>
        <dbReference type="ARBA" id="ARBA00023175"/>
    </source>
</evidence>
<dbReference type="GO" id="GO:0003777">
    <property type="term" value="F:microtubule motor activity"/>
    <property type="evidence" value="ECO:0007669"/>
    <property type="project" value="InterPro"/>
</dbReference>
<feature type="compositionally biased region" description="Pro residues" evidence="6">
    <location>
        <begin position="1313"/>
        <end position="1322"/>
    </location>
</feature>
<feature type="compositionally biased region" description="Basic residues" evidence="6">
    <location>
        <begin position="739"/>
        <end position="753"/>
    </location>
</feature>
<dbReference type="SUPFAM" id="SSF52540">
    <property type="entry name" value="P-loop containing nucleoside triphosphate hydrolases"/>
    <property type="match status" value="1"/>
</dbReference>
<evidence type="ECO:0000256" key="1">
    <source>
        <dbReference type="ARBA" id="ARBA00022741"/>
    </source>
</evidence>
<evidence type="ECO:0000256" key="2">
    <source>
        <dbReference type="ARBA" id="ARBA00022840"/>
    </source>
</evidence>
<feature type="compositionally biased region" description="Low complexity" evidence="6">
    <location>
        <begin position="1230"/>
        <end position="1243"/>
    </location>
</feature>
<dbReference type="InterPro" id="IPR036961">
    <property type="entry name" value="Kinesin_motor_dom_sf"/>
</dbReference>
<dbReference type="GO" id="GO:0005524">
    <property type="term" value="F:ATP binding"/>
    <property type="evidence" value="ECO:0007669"/>
    <property type="project" value="UniProtKB-KW"/>
</dbReference>
<gene>
    <name evidence="8" type="ORF">Cvel_6240</name>
</gene>